<evidence type="ECO:0000313" key="3">
    <source>
        <dbReference type="EMBL" id="GMR49588.1"/>
    </source>
</evidence>
<proteinExistence type="predicted"/>
<sequence length="248" mass="28164">IVRTIKERIEEMGKKIEGKERAEKEGEHLEEVQLGIHGSSNLPLYASVDHEEELKMDQEAALLTSYDDYSTRDFIESCFDSLHSELHKSREEIKSLKEDLNYLKAHVSNESKIIKNELGSMSLSLSAILSNTTQPSPNHSHSISTPHTPRISIAPRSQFRTPNSLDRPTHSRDRSRSPIAPRTNPISKPSHIAQTVKCTFCNSTIHYSRNCSHVTSISTRLSLMAPNQCLRCFRIKCRVTCLLSFFFL</sequence>
<protein>
    <submittedName>
        <fullName evidence="3">Uncharacterized protein</fullName>
    </submittedName>
</protein>
<feature type="coiled-coil region" evidence="1">
    <location>
        <begin position="79"/>
        <end position="106"/>
    </location>
</feature>
<dbReference type="Proteomes" id="UP001328107">
    <property type="component" value="Unassembled WGS sequence"/>
</dbReference>
<evidence type="ECO:0000256" key="1">
    <source>
        <dbReference type="SAM" id="Coils"/>
    </source>
</evidence>
<feature type="region of interest" description="Disordered" evidence="2">
    <location>
        <begin position="130"/>
        <end position="188"/>
    </location>
</feature>
<evidence type="ECO:0000256" key="2">
    <source>
        <dbReference type="SAM" id="MobiDB-lite"/>
    </source>
</evidence>
<feature type="compositionally biased region" description="Basic and acidic residues" evidence="2">
    <location>
        <begin position="167"/>
        <end position="176"/>
    </location>
</feature>
<organism evidence="3 4">
    <name type="scientific">Pristionchus mayeri</name>
    <dbReference type="NCBI Taxonomy" id="1317129"/>
    <lineage>
        <taxon>Eukaryota</taxon>
        <taxon>Metazoa</taxon>
        <taxon>Ecdysozoa</taxon>
        <taxon>Nematoda</taxon>
        <taxon>Chromadorea</taxon>
        <taxon>Rhabditida</taxon>
        <taxon>Rhabditina</taxon>
        <taxon>Diplogasteromorpha</taxon>
        <taxon>Diplogasteroidea</taxon>
        <taxon>Neodiplogasteridae</taxon>
        <taxon>Pristionchus</taxon>
    </lineage>
</organism>
<feature type="compositionally biased region" description="Polar residues" evidence="2">
    <location>
        <begin position="130"/>
        <end position="147"/>
    </location>
</feature>
<name>A0AAN5I2K1_9BILA</name>
<evidence type="ECO:0000313" key="4">
    <source>
        <dbReference type="Proteomes" id="UP001328107"/>
    </source>
</evidence>
<feature type="non-terminal residue" evidence="3">
    <location>
        <position position="1"/>
    </location>
</feature>
<comment type="caution">
    <text evidence="3">The sequence shown here is derived from an EMBL/GenBank/DDBJ whole genome shotgun (WGS) entry which is preliminary data.</text>
</comment>
<dbReference type="AlphaFoldDB" id="A0AAN5I2K1"/>
<dbReference type="EMBL" id="BTRK01000004">
    <property type="protein sequence ID" value="GMR49588.1"/>
    <property type="molecule type" value="Genomic_DNA"/>
</dbReference>
<feature type="non-terminal residue" evidence="3">
    <location>
        <position position="248"/>
    </location>
</feature>
<reference evidence="4" key="1">
    <citation type="submission" date="2022-10" db="EMBL/GenBank/DDBJ databases">
        <title>Genome assembly of Pristionchus species.</title>
        <authorList>
            <person name="Yoshida K."/>
            <person name="Sommer R.J."/>
        </authorList>
    </citation>
    <scope>NUCLEOTIDE SEQUENCE [LARGE SCALE GENOMIC DNA]</scope>
    <source>
        <strain evidence="4">RS5460</strain>
    </source>
</reference>
<keyword evidence="4" id="KW-1185">Reference proteome</keyword>
<accession>A0AAN5I2K1</accession>
<gene>
    <name evidence="3" type="ORF">PMAYCL1PPCAC_19783</name>
</gene>
<keyword evidence="1" id="KW-0175">Coiled coil</keyword>